<dbReference type="EMBL" id="CM056742">
    <property type="protein sequence ID" value="KAJ8680334.1"/>
    <property type="molecule type" value="Genomic_DNA"/>
</dbReference>
<name>A0ACC2P9P0_9HYME</name>
<comment type="caution">
    <text evidence="1">The sequence shown here is derived from an EMBL/GenBank/DDBJ whole genome shotgun (WGS) entry which is preliminary data.</text>
</comment>
<protein>
    <submittedName>
        <fullName evidence="1">Uncharacterized protein</fullName>
    </submittedName>
</protein>
<organism evidence="1 2">
    <name type="scientific">Eretmocerus hayati</name>
    <dbReference type="NCBI Taxonomy" id="131215"/>
    <lineage>
        <taxon>Eukaryota</taxon>
        <taxon>Metazoa</taxon>
        <taxon>Ecdysozoa</taxon>
        <taxon>Arthropoda</taxon>
        <taxon>Hexapoda</taxon>
        <taxon>Insecta</taxon>
        <taxon>Pterygota</taxon>
        <taxon>Neoptera</taxon>
        <taxon>Endopterygota</taxon>
        <taxon>Hymenoptera</taxon>
        <taxon>Apocrita</taxon>
        <taxon>Proctotrupomorpha</taxon>
        <taxon>Chalcidoidea</taxon>
        <taxon>Aphelinidae</taxon>
        <taxon>Aphelininae</taxon>
        <taxon>Eretmocerus</taxon>
    </lineage>
</organism>
<evidence type="ECO:0000313" key="1">
    <source>
        <dbReference type="EMBL" id="KAJ8680334.1"/>
    </source>
</evidence>
<dbReference type="Proteomes" id="UP001239111">
    <property type="component" value="Chromosome 2"/>
</dbReference>
<evidence type="ECO:0000313" key="2">
    <source>
        <dbReference type="Proteomes" id="UP001239111"/>
    </source>
</evidence>
<gene>
    <name evidence="1" type="ORF">QAD02_016121</name>
</gene>
<sequence>MISCFQLMNLGPSSSKPCTIDSRYPYPCLLLLAEVESCQHSRDGQASFQEIALCRPFMKTMYHPSTSLTETLATDRKPSPNPAGGYLSSFRRHLVSDNNSSFSIDILSHVDDEGVDGGSYVMM</sequence>
<keyword evidence="2" id="KW-1185">Reference proteome</keyword>
<reference evidence="1" key="1">
    <citation type="submission" date="2023-04" db="EMBL/GenBank/DDBJ databases">
        <title>A chromosome-level genome assembly of the parasitoid wasp Eretmocerus hayati.</title>
        <authorList>
            <person name="Zhong Y."/>
            <person name="Liu S."/>
            <person name="Liu Y."/>
        </authorList>
    </citation>
    <scope>NUCLEOTIDE SEQUENCE</scope>
    <source>
        <strain evidence="1">ZJU_SS_LIU_2023</strain>
    </source>
</reference>
<accession>A0ACC2P9P0</accession>
<proteinExistence type="predicted"/>